<dbReference type="SUPFAM" id="SSF47769">
    <property type="entry name" value="SAM/Pointed domain"/>
    <property type="match status" value="1"/>
</dbReference>
<dbReference type="SMART" id="SM00251">
    <property type="entry name" value="SAM_PNT"/>
    <property type="match status" value="1"/>
</dbReference>
<evidence type="ECO:0000259" key="4">
    <source>
        <dbReference type="PROSITE" id="PS50061"/>
    </source>
</evidence>
<gene>
    <name evidence="6" type="ORF">MATL_G00167450</name>
</gene>
<proteinExistence type="inferred from homology"/>
<dbReference type="InterPro" id="IPR036388">
    <property type="entry name" value="WH-like_DNA-bd_sf"/>
</dbReference>
<dbReference type="AlphaFoldDB" id="A0A9D3PSC2"/>
<dbReference type="GO" id="GO:0000981">
    <property type="term" value="F:DNA-binding transcription factor activity, RNA polymerase II-specific"/>
    <property type="evidence" value="ECO:0007669"/>
    <property type="project" value="TreeGrafter"/>
</dbReference>
<reference evidence="6" key="1">
    <citation type="submission" date="2021-01" db="EMBL/GenBank/DDBJ databases">
        <authorList>
            <person name="Zahm M."/>
            <person name="Roques C."/>
            <person name="Cabau C."/>
            <person name="Klopp C."/>
            <person name="Donnadieu C."/>
            <person name="Jouanno E."/>
            <person name="Lampietro C."/>
            <person name="Louis A."/>
            <person name="Herpin A."/>
            <person name="Echchiki A."/>
            <person name="Berthelot C."/>
            <person name="Parey E."/>
            <person name="Roest-Crollius H."/>
            <person name="Braasch I."/>
            <person name="Postlethwait J."/>
            <person name="Bobe J."/>
            <person name="Montfort J."/>
            <person name="Bouchez O."/>
            <person name="Begum T."/>
            <person name="Mejri S."/>
            <person name="Adams A."/>
            <person name="Chen W.-J."/>
            <person name="Guiguen Y."/>
        </authorList>
    </citation>
    <scope>NUCLEOTIDE SEQUENCE</scope>
    <source>
        <strain evidence="6">YG-15Mar2019-1</strain>
        <tissue evidence="6">Brain</tissue>
    </source>
</reference>
<dbReference type="PANTHER" id="PTHR11849">
    <property type="entry name" value="ETS"/>
    <property type="match status" value="1"/>
</dbReference>
<dbReference type="GO" id="GO:0030154">
    <property type="term" value="P:cell differentiation"/>
    <property type="evidence" value="ECO:0007669"/>
    <property type="project" value="TreeGrafter"/>
</dbReference>
<evidence type="ECO:0000256" key="2">
    <source>
        <dbReference type="ARBA" id="ARBA00023125"/>
    </source>
</evidence>
<dbReference type="GO" id="GO:0043565">
    <property type="term" value="F:sequence-specific DNA binding"/>
    <property type="evidence" value="ECO:0007669"/>
    <property type="project" value="InterPro"/>
</dbReference>
<comment type="similarity">
    <text evidence="1 3">Belongs to the ETS family.</text>
</comment>
<keyword evidence="7" id="KW-1185">Reference proteome</keyword>
<keyword evidence="3" id="KW-0539">Nucleus</keyword>
<dbReference type="Pfam" id="PF00178">
    <property type="entry name" value="Ets"/>
    <property type="match status" value="1"/>
</dbReference>
<dbReference type="InterPro" id="IPR036390">
    <property type="entry name" value="WH_DNA-bd_sf"/>
</dbReference>
<dbReference type="Gene3D" id="1.10.150.50">
    <property type="entry name" value="Transcription Factor, Ets-1"/>
    <property type="match status" value="1"/>
</dbReference>
<dbReference type="PROSITE" id="PS00346">
    <property type="entry name" value="ETS_DOMAIN_2"/>
    <property type="match status" value="1"/>
</dbReference>
<keyword evidence="2 3" id="KW-0238">DNA-binding</keyword>
<evidence type="ECO:0000313" key="7">
    <source>
        <dbReference type="Proteomes" id="UP001046870"/>
    </source>
</evidence>
<dbReference type="Pfam" id="PF02198">
    <property type="entry name" value="SAM_PNT"/>
    <property type="match status" value="1"/>
</dbReference>
<dbReference type="OrthoDB" id="10067219at2759"/>
<dbReference type="InterPro" id="IPR003118">
    <property type="entry name" value="Pointed_dom"/>
</dbReference>
<dbReference type="SUPFAM" id="SSF46785">
    <property type="entry name" value="Winged helix' DNA-binding domain"/>
    <property type="match status" value="1"/>
</dbReference>
<evidence type="ECO:0000259" key="5">
    <source>
        <dbReference type="PROSITE" id="PS51433"/>
    </source>
</evidence>
<evidence type="ECO:0000313" key="6">
    <source>
        <dbReference type="EMBL" id="KAG7464623.1"/>
    </source>
</evidence>
<dbReference type="PROSITE" id="PS50061">
    <property type="entry name" value="ETS_DOMAIN_3"/>
    <property type="match status" value="1"/>
</dbReference>
<accession>A0A9D3PSC2</accession>
<evidence type="ECO:0000256" key="1">
    <source>
        <dbReference type="ARBA" id="ARBA00005562"/>
    </source>
</evidence>
<dbReference type="FunFam" id="1.10.150.50:FF:000014">
    <property type="entry name" value="Protein c-ets-1 isoform 1"/>
    <property type="match status" value="1"/>
</dbReference>
<feature type="domain" description="PNT" evidence="5">
    <location>
        <begin position="30"/>
        <end position="116"/>
    </location>
</feature>
<dbReference type="PANTHER" id="PTHR11849:SF289">
    <property type="entry name" value="ETS-LIKE PROTEIN POINTED"/>
    <property type="match status" value="1"/>
</dbReference>
<sequence>MDWSSYEPDSLVVPPLTPTSKDVLSRAVKATFAGFTQERIRLRFPPDPKLWSEWEVSHWLDWCQAEFSLHGLGPDLRGMPGNELCSLDREEFLALTSDCTAGEILWEHLETMRSECRTDCGYTTLPCTSVPCSHSELVTDYSSEHTQYPDEHSYPQLSSYLAEPLQVLSLDPVTPGNQDYFQVARLWGRRKNKPNMNYEKLSRGLRYYYDKNIIHKTAGKRYVYRFVCNLRGLLGCDPGGLCAPPDTPPGDRQE</sequence>
<dbReference type="InterPro" id="IPR000418">
    <property type="entry name" value="Ets_dom"/>
</dbReference>
<evidence type="ECO:0000256" key="3">
    <source>
        <dbReference type="RuleBase" id="RU004019"/>
    </source>
</evidence>
<dbReference type="SMART" id="SM00413">
    <property type="entry name" value="ETS"/>
    <property type="match status" value="1"/>
</dbReference>
<dbReference type="Proteomes" id="UP001046870">
    <property type="component" value="Chromosome 14"/>
</dbReference>
<dbReference type="PROSITE" id="PS51433">
    <property type="entry name" value="PNT"/>
    <property type="match status" value="1"/>
</dbReference>
<comment type="caution">
    <text evidence="6">The sequence shown here is derived from an EMBL/GenBank/DDBJ whole genome shotgun (WGS) entry which is preliminary data.</text>
</comment>
<comment type="subcellular location">
    <subcellularLocation>
        <location evidence="3">Nucleus</location>
    </subcellularLocation>
</comment>
<name>A0A9D3PSC2_MEGAT</name>
<dbReference type="EMBL" id="JAFDVH010000014">
    <property type="protein sequence ID" value="KAG7464623.1"/>
    <property type="molecule type" value="Genomic_DNA"/>
</dbReference>
<dbReference type="InterPro" id="IPR046328">
    <property type="entry name" value="ETS_fam"/>
</dbReference>
<dbReference type="GO" id="GO:0005634">
    <property type="term" value="C:nucleus"/>
    <property type="evidence" value="ECO:0007669"/>
    <property type="project" value="UniProtKB-SubCell"/>
</dbReference>
<feature type="domain" description="ETS" evidence="4">
    <location>
        <begin position="182"/>
        <end position="227"/>
    </location>
</feature>
<dbReference type="Gene3D" id="1.10.10.10">
    <property type="entry name" value="Winged helix-like DNA-binding domain superfamily/Winged helix DNA-binding domain"/>
    <property type="match status" value="1"/>
</dbReference>
<organism evidence="6 7">
    <name type="scientific">Megalops atlanticus</name>
    <name type="common">Tarpon</name>
    <name type="synonym">Clupea gigantea</name>
    <dbReference type="NCBI Taxonomy" id="7932"/>
    <lineage>
        <taxon>Eukaryota</taxon>
        <taxon>Metazoa</taxon>
        <taxon>Chordata</taxon>
        <taxon>Craniata</taxon>
        <taxon>Vertebrata</taxon>
        <taxon>Euteleostomi</taxon>
        <taxon>Actinopterygii</taxon>
        <taxon>Neopterygii</taxon>
        <taxon>Teleostei</taxon>
        <taxon>Elopiformes</taxon>
        <taxon>Megalopidae</taxon>
        <taxon>Megalops</taxon>
    </lineage>
</organism>
<dbReference type="PRINTS" id="PR00454">
    <property type="entry name" value="ETSDOMAIN"/>
</dbReference>
<dbReference type="InterPro" id="IPR013761">
    <property type="entry name" value="SAM/pointed_sf"/>
</dbReference>
<protein>
    <submittedName>
        <fullName evidence="6">Uncharacterized protein</fullName>
    </submittedName>
</protein>